<dbReference type="EMBL" id="BSVB01000001">
    <property type="protein sequence ID" value="GMA93973.1"/>
    <property type="molecule type" value="Genomic_DNA"/>
</dbReference>
<organism evidence="2 3">
    <name type="scientific">Pseudolysinimonas kribbensis</name>
    <dbReference type="NCBI Taxonomy" id="433641"/>
    <lineage>
        <taxon>Bacteria</taxon>
        <taxon>Bacillati</taxon>
        <taxon>Actinomycetota</taxon>
        <taxon>Actinomycetes</taxon>
        <taxon>Micrococcales</taxon>
        <taxon>Microbacteriaceae</taxon>
        <taxon>Pseudolysinimonas</taxon>
    </lineage>
</organism>
<evidence type="ECO:0000313" key="3">
    <source>
        <dbReference type="Proteomes" id="UP001157034"/>
    </source>
</evidence>
<dbReference type="RefSeq" id="WP_284252998.1">
    <property type="nucleotide sequence ID" value="NZ_BAAAQO010000003.1"/>
</dbReference>
<dbReference type="Proteomes" id="UP001157034">
    <property type="component" value="Unassembled WGS sequence"/>
</dbReference>
<protein>
    <recommendedName>
        <fullName evidence="4">PH domain-containing protein</fullName>
    </recommendedName>
</protein>
<reference evidence="3" key="1">
    <citation type="journal article" date="2019" name="Int. J. Syst. Evol. Microbiol.">
        <title>The Global Catalogue of Microorganisms (GCM) 10K type strain sequencing project: providing services to taxonomists for standard genome sequencing and annotation.</title>
        <authorList>
            <consortium name="The Broad Institute Genomics Platform"/>
            <consortium name="The Broad Institute Genome Sequencing Center for Infectious Disease"/>
            <person name="Wu L."/>
            <person name="Ma J."/>
        </authorList>
    </citation>
    <scope>NUCLEOTIDE SEQUENCE [LARGE SCALE GENOMIC DNA]</scope>
    <source>
        <strain evidence="3">NBRC 108894</strain>
    </source>
</reference>
<keyword evidence="1" id="KW-0812">Transmembrane</keyword>
<evidence type="ECO:0008006" key="4">
    <source>
        <dbReference type="Google" id="ProtNLM"/>
    </source>
</evidence>
<keyword evidence="1" id="KW-1133">Transmembrane helix</keyword>
<keyword evidence="3" id="KW-1185">Reference proteome</keyword>
<evidence type="ECO:0000313" key="2">
    <source>
        <dbReference type="EMBL" id="GMA93973.1"/>
    </source>
</evidence>
<keyword evidence="1" id="KW-0472">Membrane</keyword>
<feature type="transmembrane region" description="Helical" evidence="1">
    <location>
        <begin position="183"/>
        <end position="205"/>
    </location>
</feature>
<sequence>MSWKPLWSEYDRLLFHPFGVGAILSLTVTVVATWIWASPVLAAFEILIVLAAVVYLAMYLLIPRVTIADETLRYRSIVGVTRSWPLKNATSAALVADLVADWGSRAARPDAIDRGYGRNLFVFGADGRRLFRLMGSGWSMAQLEQIAAALPAAEVDDIAQRLDDAALEKRHPRSLRWAELHPMAYSLPIALLFVVLIFVIGYFAIGPGSPGFFPGSAG</sequence>
<gene>
    <name evidence="2" type="ORF">GCM10025881_07970</name>
</gene>
<evidence type="ECO:0000256" key="1">
    <source>
        <dbReference type="SAM" id="Phobius"/>
    </source>
</evidence>
<feature type="transmembrane region" description="Helical" evidence="1">
    <location>
        <begin position="42"/>
        <end position="62"/>
    </location>
</feature>
<proteinExistence type="predicted"/>
<comment type="caution">
    <text evidence="2">The sequence shown here is derived from an EMBL/GenBank/DDBJ whole genome shotgun (WGS) entry which is preliminary data.</text>
</comment>
<name>A0ABQ6K054_9MICO</name>
<feature type="transmembrane region" description="Helical" evidence="1">
    <location>
        <begin position="12"/>
        <end position="36"/>
    </location>
</feature>
<accession>A0ABQ6K054</accession>